<sequence length="94" mass="10981">MTDPDLQLTPEEEDFYAKSSITVVFDIFADTATRIGGKYVHLADHAATEEERRHWKAKIYEVRDQRRAADPDDREALVAHIKRWQAEVARLKDR</sequence>
<dbReference type="AlphaFoldDB" id="A0A852U0W4"/>
<dbReference type="EMBL" id="JACCCC010000001">
    <property type="protein sequence ID" value="NYE50486.1"/>
    <property type="molecule type" value="Genomic_DNA"/>
</dbReference>
<name>A0A852U0W4_9ACTN</name>
<dbReference type="Proteomes" id="UP000589036">
    <property type="component" value="Unassembled WGS sequence"/>
</dbReference>
<evidence type="ECO:0000313" key="1">
    <source>
        <dbReference type="EMBL" id="NYE50486.1"/>
    </source>
</evidence>
<reference evidence="1 2" key="1">
    <citation type="submission" date="2020-07" db="EMBL/GenBank/DDBJ databases">
        <title>Sequencing the genomes of 1000 actinobacteria strains.</title>
        <authorList>
            <person name="Klenk H.-P."/>
        </authorList>
    </citation>
    <scope>NUCLEOTIDE SEQUENCE [LARGE SCALE GENOMIC DNA]</scope>
    <source>
        <strain evidence="1 2">CXB654</strain>
    </source>
</reference>
<gene>
    <name evidence="1" type="ORF">HDA32_005606</name>
</gene>
<keyword evidence="2" id="KW-1185">Reference proteome</keyword>
<organism evidence="1 2">
    <name type="scientific">Spinactinospora alkalitolerans</name>
    <dbReference type="NCBI Taxonomy" id="687207"/>
    <lineage>
        <taxon>Bacteria</taxon>
        <taxon>Bacillati</taxon>
        <taxon>Actinomycetota</taxon>
        <taxon>Actinomycetes</taxon>
        <taxon>Streptosporangiales</taxon>
        <taxon>Nocardiopsidaceae</taxon>
        <taxon>Spinactinospora</taxon>
    </lineage>
</organism>
<comment type="caution">
    <text evidence="1">The sequence shown here is derived from an EMBL/GenBank/DDBJ whole genome shotgun (WGS) entry which is preliminary data.</text>
</comment>
<evidence type="ECO:0000313" key="2">
    <source>
        <dbReference type="Proteomes" id="UP000589036"/>
    </source>
</evidence>
<protein>
    <submittedName>
        <fullName evidence="1">Uncharacterized protein</fullName>
    </submittedName>
</protein>
<accession>A0A852U0W4</accession>
<dbReference type="RefSeq" id="WP_179645958.1">
    <property type="nucleotide sequence ID" value="NZ_BAAAYY010000006.1"/>
</dbReference>
<proteinExistence type="predicted"/>